<evidence type="ECO:0000256" key="13">
    <source>
        <dbReference type="SAM" id="Coils"/>
    </source>
</evidence>
<dbReference type="GO" id="GO:0005764">
    <property type="term" value="C:lysosome"/>
    <property type="evidence" value="ECO:0007669"/>
    <property type="project" value="UniProtKB-ARBA"/>
</dbReference>
<dbReference type="GO" id="GO:0032006">
    <property type="term" value="P:regulation of TOR signaling"/>
    <property type="evidence" value="ECO:0007669"/>
    <property type="project" value="UniProtKB-ARBA"/>
</dbReference>
<dbReference type="GO" id="GO:0016241">
    <property type="term" value="P:regulation of macroautophagy"/>
    <property type="evidence" value="ECO:0007669"/>
    <property type="project" value="UniProtKB-ARBA"/>
</dbReference>
<evidence type="ECO:0000313" key="19">
    <source>
        <dbReference type="Proteomes" id="UP000475862"/>
    </source>
</evidence>
<comment type="catalytic activity">
    <reaction evidence="10">
        <text>a beta-D-glucosylceramide + H2O = an N-acyl-sphingoid base + D-glucose</text>
        <dbReference type="Rhea" id="RHEA:81447"/>
        <dbReference type="ChEBI" id="CHEBI:4167"/>
        <dbReference type="ChEBI" id="CHEBI:15377"/>
        <dbReference type="ChEBI" id="CHEBI:83264"/>
        <dbReference type="ChEBI" id="CHEBI:83273"/>
    </reaction>
    <physiologicalReaction direction="left-to-right" evidence="10">
        <dbReference type="Rhea" id="RHEA:81448"/>
    </physiologicalReaction>
</comment>
<dbReference type="Pfam" id="PF13837">
    <property type="entry name" value="Myb_DNA-bind_4"/>
    <property type="match status" value="3"/>
</dbReference>
<evidence type="ECO:0000256" key="2">
    <source>
        <dbReference type="ARBA" id="ARBA00004760"/>
    </source>
</evidence>
<organism evidence="18 19">
    <name type="scientific">Aphis glycines</name>
    <name type="common">Soybean aphid</name>
    <dbReference type="NCBI Taxonomy" id="307491"/>
    <lineage>
        <taxon>Eukaryota</taxon>
        <taxon>Metazoa</taxon>
        <taxon>Ecdysozoa</taxon>
        <taxon>Arthropoda</taxon>
        <taxon>Hexapoda</taxon>
        <taxon>Insecta</taxon>
        <taxon>Pterygota</taxon>
        <taxon>Neoptera</taxon>
        <taxon>Paraneoptera</taxon>
        <taxon>Hemiptera</taxon>
        <taxon>Sternorrhyncha</taxon>
        <taxon>Aphidomorpha</taxon>
        <taxon>Aphidoidea</taxon>
        <taxon>Aphididae</taxon>
        <taxon>Aphidini</taxon>
        <taxon>Aphis</taxon>
        <taxon>Aphis</taxon>
    </lineage>
</organism>
<evidence type="ECO:0000256" key="5">
    <source>
        <dbReference type="ARBA" id="ARBA00012658"/>
    </source>
</evidence>
<dbReference type="PANTHER" id="PTHR11069:SF23">
    <property type="entry name" value="LYSOSOMAL ACID GLUCOSYLCERAMIDASE"/>
    <property type="match status" value="1"/>
</dbReference>
<evidence type="ECO:0000256" key="14">
    <source>
        <dbReference type="SAM" id="MobiDB-lite"/>
    </source>
</evidence>
<evidence type="ECO:0000256" key="10">
    <source>
        <dbReference type="ARBA" id="ARBA00050474"/>
    </source>
</evidence>
<dbReference type="GO" id="GO:0010605">
    <property type="term" value="P:negative regulation of macromolecule metabolic process"/>
    <property type="evidence" value="ECO:0007669"/>
    <property type="project" value="UniProtKB-ARBA"/>
</dbReference>
<evidence type="ECO:0000259" key="17">
    <source>
        <dbReference type="Pfam" id="PF17189"/>
    </source>
</evidence>
<dbReference type="Gene3D" id="1.10.10.60">
    <property type="entry name" value="Homeodomain-like"/>
    <property type="match status" value="3"/>
</dbReference>
<protein>
    <recommendedName>
        <fullName evidence="5 12">Glucosylceramidase</fullName>
        <ecNumber evidence="5 12">3.2.1.45</ecNumber>
    </recommendedName>
</protein>
<dbReference type="GO" id="GO:0030163">
    <property type="term" value="P:protein catabolic process"/>
    <property type="evidence" value="ECO:0007669"/>
    <property type="project" value="UniProtKB-ARBA"/>
</dbReference>
<gene>
    <name evidence="18" type="ORF">AGLY_005670</name>
</gene>
<feature type="domain" description="Myb/SANT-like DNA-binding" evidence="16">
    <location>
        <begin position="1164"/>
        <end position="1252"/>
    </location>
</feature>
<dbReference type="InterPro" id="IPR033453">
    <property type="entry name" value="Glyco_hydro_30_TIM-barrel"/>
</dbReference>
<dbReference type="Pfam" id="PF17189">
    <property type="entry name" value="Glyco_hydro_30C"/>
    <property type="match status" value="1"/>
</dbReference>
<comment type="pathway">
    <text evidence="3">Sphingolipid metabolism.</text>
</comment>
<feature type="compositionally biased region" description="Acidic residues" evidence="14">
    <location>
        <begin position="1008"/>
        <end position="1041"/>
    </location>
</feature>
<comment type="catalytic activity">
    <reaction evidence="1">
        <text>a beta-D-glucosyl-(1&lt;-&gt;1')-N-acylsphing-4-enine + H2O = an N-acylsphing-4-enine + D-glucose</text>
        <dbReference type="Rhea" id="RHEA:13269"/>
        <dbReference type="ChEBI" id="CHEBI:4167"/>
        <dbReference type="ChEBI" id="CHEBI:15377"/>
        <dbReference type="ChEBI" id="CHEBI:22801"/>
        <dbReference type="ChEBI" id="CHEBI:52639"/>
        <dbReference type="EC" id="3.2.1.45"/>
    </reaction>
    <physiologicalReaction direction="left-to-right" evidence="1">
        <dbReference type="Rhea" id="RHEA:13270"/>
    </physiologicalReaction>
</comment>
<evidence type="ECO:0000256" key="11">
    <source>
        <dbReference type="ARBA" id="ARBA00051345"/>
    </source>
</evidence>
<dbReference type="GO" id="GO:0016758">
    <property type="term" value="F:hexosyltransferase activity"/>
    <property type="evidence" value="ECO:0007669"/>
    <property type="project" value="UniProtKB-ARBA"/>
</dbReference>
<sequence>MTRRTVISVVHCTGILVITNDGRGYLEHGMHERYNEGLFYGQLIELTLEMNNNKYNQGLEIKLMLDGRLFKYYLWKLLSLTHIPRLIDHFRSESLESLIAYYLSTLNDSFRLYLLRILNIGYWYRFFLSVNQVSRVVALLKKWKNSYSDDKAISTTDIQKNNHVIKLNDQFKLDVPTWLHVGNVADSFSYAIAILLQRLLSIVAIVMTMTGLNAANDCWPRKFAYGTVCVCNSTYCDQIPEPEILSVGKYTLYTSSNTGMRMRRSDGSFVPSLDSQWSGDEIDVDTTTTYQTIHGFGGAFTDSVGINVMALSPNSRLNLLKSYFADDGIKYNIGRVPIGGTDFSTRKYTYADSKGVPDLNNFDLAPEDVEYKIPLIKIAMGMASDEIKLIGSAWSAPPWMKTNNDYSGIGFLKPTFMEAWAEYHLKFLDEYLKQNLTFWALTTGNEPLNGIVPVNRFNSMGWTPMSHREWIGRHMGPRLRSSEHNSTLLFAIDDQRIVLPWWMKMLMSDEQCSKYIDGIAVHWYLDFIVPVKVLNEVHKNFGDKIIMNTEASQGDKPWDFVKVQLGSWARAENYANNIIDDLNHWVQGWVEWNLALDMKGGPTWVSNFIDSPIIVDKTKDEFYKQPMFYAIGHFSKFISRGSIRIKLTQTSVVKSVGFKRPDGAVVIVLYNRRNKPVNISIKDPQRAGSITVPPASLTIIYPAAISQAIVDNSQLNITANNQTNRYANIWITMDKIGGAIHRINNPSWSTYSERSEECIGTQYFMEKTRALTKVLNASVTPERYVVFALLAVRTVGGTKIVRENRRRVSPYHHSSDLFNCCNPAYLNTLNCEGDLTLRWTPLIMNSYDSMVNDIDYQQLNIIADTMLENDYEPVLVNEQEENNFDSYENNEEVQEIYETDINIEQPNNIWDDNSIRYLIYCWSQLRDQFANCPDKKKESLWQHVSGRLVDRGFYFDAQACDTKWRSLKKVYMYNKTRNCKKDGSKHQFTWNHYSEMDKAIKGIPYEISDIENGDGDDDDDDDDNVDNNGENEDDDDSTRENADNIEEYENAGSTKSYVDKCQWTIESTKELIRLYGKDRKKFSAVNQGGKHLLWEDIANQFTQLGYQYSATPELNDIITVSLIDDELVDIKKENEDYANLNGVETNVNNEEEPNESLNASTSDIWTEQATKCLIELWGLYRPRFLLAAQGKKRLLWNEISNQLRQNGHNYSGLVCDRKWRLLKANYVKRREKYKKLGVNSVKWQYYHDLDRLLGVPAESISWSMDSTMCLIECFDNHKEKFMNAATGEKLLIWKQISEEMSQHGFNYTPRACDNKWRTLKNRYNKNRMRTNRNKKVIWVYYNKIDSVLREINKNGLKDDFDNGDENNQSNEVNELDEHNYIRTSKPSCSNKTNSITELQTMFKLRNNEFDQRLKQMEDNLNSREKVFEGLQLQMLEALKRSNELESHKLRLLEQLLFGNSVSGSLRIISAKGLSKNVEVLNISFLLCPNSNNKYSDKMSLELLSANVLYSTICYRHCCRTSHTHLSYEWHVQIAQLKAATRERVEKEHWREIVHSEIKCKKFNY</sequence>
<keyword evidence="9 12" id="KW-0443">Lipid metabolism</keyword>
<dbReference type="SUPFAM" id="SSF51011">
    <property type="entry name" value="Glycosyl hydrolase domain"/>
    <property type="match status" value="1"/>
</dbReference>
<keyword evidence="12" id="KW-0326">Glycosidase</keyword>
<keyword evidence="8 12" id="KW-0746">Sphingolipid metabolism</keyword>
<keyword evidence="19" id="KW-1185">Reference proteome</keyword>
<name>A0A6G0TUD3_APHGL</name>
<dbReference type="GO" id="GO:0006680">
    <property type="term" value="P:glucosylceramide catabolic process"/>
    <property type="evidence" value="ECO:0007669"/>
    <property type="project" value="TreeGrafter"/>
</dbReference>
<dbReference type="GO" id="GO:0005774">
    <property type="term" value="C:vacuolar membrane"/>
    <property type="evidence" value="ECO:0007669"/>
    <property type="project" value="UniProtKB-ARBA"/>
</dbReference>
<reference evidence="18 19" key="1">
    <citation type="submission" date="2019-08" db="EMBL/GenBank/DDBJ databases">
        <title>The genome of the soybean aphid Biotype 1, its phylome, world population structure and adaptation to the North American continent.</title>
        <authorList>
            <person name="Giordano R."/>
            <person name="Donthu R.K."/>
            <person name="Hernandez A.G."/>
            <person name="Wright C.L."/>
            <person name="Zimin A.V."/>
        </authorList>
    </citation>
    <scope>NUCLEOTIDE SEQUENCE [LARGE SCALE GENOMIC DNA]</scope>
    <source>
        <tissue evidence="18">Whole aphids</tissue>
    </source>
</reference>
<dbReference type="Proteomes" id="UP000475862">
    <property type="component" value="Unassembled WGS sequence"/>
</dbReference>
<dbReference type="FunFam" id="3.20.20.80:FF:000030">
    <property type="entry name" value="Lysosomal acid glucosylceramidase"/>
    <property type="match status" value="1"/>
</dbReference>
<dbReference type="InterPro" id="IPR017853">
    <property type="entry name" value="GH"/>
</dbReference>
<dbReference type="GO" id="GO:0051246">
    <property type="term" value="P:regulation of protein metabolic process"/>
    <property type="evidence" value="ECO:0007669"/>
    <property type="project" value="UniProtKB-ARBA"/>
</dbReference>
<proteinExistence type="inferred from homology"/>
<dbReference type="GO" id="GO:0006914">
    <property type="term" value="P:autophagy"/>
    <property type="evidence" value="ECO:0007669"/>
    <property type="project" value="UniProtKB-ARBA"/>
</dbReference>
<comment type="pathway">
    <text evidence="2">Lipid metabolism; sphingolipid metabolism.</text>
</comment>
<dbReference type="PRINTS" id="PR00843">
    <property type="entry name" value="GLHYDRLASE30"/>
</dbReference>
<feature type="domain" description="Myb/SANT-like DNA-binding" evidence="16">
    <location>
        <begin position="1261"/>
        <end position="1346"/>
    </location>
</feature>
<comment type="caution">
    <text evidence="18">The sequence shown here is derived from an EMBL/GenBank/DDBJ whole genome shotgun (WGS) entry which is preliminary data.</text>
</comment>
<feature type="coiled-coil region" evidence="13">
    <location>
        <begin position="1406"/>
        <end position="1455"/>
    </location>
</feature>
<evidence type="ECO:0000256" key="4">
    <source>
        <dbReference type="ARBA" id="ARBA00005382"/>
    </source>
</evidence>
<dbReference type="InterPro" id="IPR001139">
    <property type="entry name" value="Glyco_hydro_30"/>
</dbReference>
<dbReference type="EC" id="3.2.1.45" evidence="5 12"/>
<feature type="domain" description="Myb/SANT-like DNA-binding" evidence="16">
    <location>
        <begin position="908"/>
        <end position="998"/>
    </location>
</feature>
<keyword evidence="6" id="KW-0732">Signal</keyword>
<evidence type="ECO:0000256" key="3">
    <source>
        <dbReference type="ARBA" id="ARBA00004991"/>
    </source>
</evidence>
<evidence type="ECO:0000259" key="15">
    <source>
        <dbReference type="Pfam" id="PF02055"/>
    </source>
</evidence>
<dbReference type="Gene3D" id="3.20.20.80">
    <property type="entry name" value="Glycosidases"/>
    <property type="match status" value="1"/>
</dbReference>
<evidence type="ECO:0000256" key="12">
    <source>
        <dbReference type="RuleBase" id="RU361188"/>
    </source>
</evidence>
<dbReference type="InterPro" id="IPR033452">
    <property type="entry name" value="GH30_C"/>
</dbReference>
<dbReference type="GO" id="GO:0006066">
    <property type="term" value="P:alcohol metabolic process"/>
    <property type="evidence" value="ECO:0007669"/>
    <property type="project" value="UniProtKB-ARBA"/>
</dbReference>
<feature type="domain" description="Glycosyl hydrolase family 30 TIM-barrel" evidence="15">
    <location>
        <begin position="293"/>
        <end position="638"/>
    </location>
</feature>
<dbReference type="SUPFAM" id="SSF51445">
    <property type="entry name" value="(Trans)glycosidases"/>
    <property type="match status" value="1"/>
</dbReference>
<evidence type="ECO:0000259" key="16">
    <source>
        <dbReference type="Pfam" id="PF13837"/>
    </source>
</evidence>
<feature type="domain" description="Glycosyl hydrolase family 30 beta sandwich" evidence="17">
    <location>
        <begin position="641"/>
        <end position="697"/>
    </location>
</feature>
<evidence type="ECO:0000256" key="6">
    <source>
        <dbReference type="ARBA" id="ARBA00022729"/>
    </source>
</evidence>
<accession>A0A6G0TUD3</accession>
<comment type="similarity">
    <text evidence="4 12">Belongs to the glycosyl hydrolase 30 family.</text>
</comment>
<dbReference type="GO" id="GO:0042391">
    <property type="term" value="P:regulation of membrane potential"/>
    <property type="evidence" value="ECO:0007669"/>
    <property type="project" value="UniProtKB-ARBA"/>
</dbReference>
<dbReference type="GO" id="GO:0007040">
    <property type="term" value="P:lysosome organization"/>
    <property type="evidence" value="ECO:0007669"/>
    <property type="project" value="UniProtKB-ARBA"/>
</dbReference>
<dbReference type="EMBL" id="VYZN01000016">
    <property type="protein sequence ID" value="KAE9538571.1"/>
    <property type="molecule type" value="Genomic_DNA"/>
</dbReference>
<evidence type="ECO:0000256" key="1">
    <source>
        <dbReference type="ARBA" id="ARBA00001013"/>
    </source>
</evidence>
<evidence type="ECO:0000256" key="9">
    <source>
        <dbReference type="ARBA" id="ARBA00023098"/>
    </source>
</evidence>
<evidence type="ECO:0000256" key="7">
    <source>
        <dbReference type="ARBA" id="ARBA00022801"/>
    </source>
</evidence>
<evidence type="ECO:0000256" key="8">
    <source>
        <dbReference type="ARBA" id="ARBA00022919"/>
    </source>
</evidence>
<dbReference type="InterPro" id="IPR044822">
    <property type="entry name" value="Myb_DNA-bind_4"/>
</dbReference>
<dbReference type="GO" id="GO:0005102">
    <property type="term" value="F:signaling receptor binding"/>
    <property type="evidence" value="ECO:0007669"/>
    <property type="project" value="UniProtKB-ARBA"/>
</dbReference>
<keyword evidence="13" id="KW-0175">Coiled coil</keyword>
<evidence type="ECO:0000313" key="18">
    <source>
        <dbReference type="EMBL" id="KAE9538571.1"/>
    </source>
</evidence>
<comment type="catalytic activity">
    <reaction evidence="11">
        <text>an N-acyl-1-beta-D-glucosyl-15-methylhexadecasphing-4-enine + H2O = an N-acyl-15-methylhexadecasphing-4-enine + D-glucose</text>
        <dbReference type="Rhea" id="RHEA:34755"/>
        <dbReference type="ChEBI" id="CHEBI:4167"/>
        <dbReference type="ChEBI" id="CHEBI:15377"/>
        <dbReference type="ChEBI" id="CHEBI:70815"/>
        <dbReference type="ChEBI" id="CHEBI:70846"/>
    </reaction>
    <physiologicalReaction direction="left-to-right" evidence="11">
        <dbReference type="Rhea" id="RHEA:34756"/>
    </physiologicalReaction>
</comment>
<dbReference type="GO" id="GO:0004348">
    <property type="term" value="F:glucosylceramidase activity"/>
    <property type="evidence" value="ECO:0007669"/>
    <property type="project" value="UniProtKB-EC"/>
</dbReference>
<dbReference type="Pfam" id="PF02055">
    <property type="entry name" value="Glyco_hydro_30"/>
    <property type="match status" value="1"/>
</dbReference>
<keyword evidence="7 12" id="KW-0378">Hydrolase</keyword>
<dbReference type="GO" id="GO:0008202">
    <property type="term" value="P:steroid metabolic process"/>
    <property type="evidence" value="ECO:0007669"/>
    <property type="project" value="UniProtKB-ARBA"/>
</dbReference>
<dbReference type="OrthoDB" id="6624366at2759"/>
<feature type="region of interest" description="Disordered" evidence="14">
    <location>
        <begin position="1007"/>
        <end position="1041"/>
    </location>
</feature>
<dbReference type="PANTHER" id="PTHR11069">
    <property type="entry name" value="GLUCOSYLCERAMIDASE"/>
    <property type="match status" value="1"/>
</dbReference>